<dbReference type="OMA" id="YERFICK"/>
<name>A0A7N0VDX3_KALFE</name>
<dbReference type="Pfam" id="PF00067">
    <property type="entry name" value="p450"/>
    <property type="match status" value="1"/>
</dbReference>
<dbReference type="GO" id="GO:0004497">
    <property type="term" value="F:monooxygenase activity"/>
    <property type="evidence" value="ECO:0007669"/>
    <property type="project" value="InterPro"/>
</dbReference>
<sequence length="281" mass="31954">MSNLLLDQPVGEISKTTFLWITYVLLSIISLKWLLSITRKAKTHHKLPPSPFRLPVIGNLHQLGSLPHRKLTLLAKSYGPIMLLHLGNKPTLVVSSASYAQEFLKTHDTCFLNRPELKAFKKVSYGGSDIAVSPYGDTWKYMRSLLAQQILSPKRVKAFRVLREEETFQLIKKIEEVSVRGDPFNLSEFLYSVQVGLLCKVAFGEHFSAQTGSINFKDLLEELMLLVGAFDVEDFIPWLGWINKFNGINTRQDKVFQKLNVVVENILKDHTDNNKARGGER</sequence>
<evidence type="ECO:0000313" key="5">
    <source>
        <dbReference type="EnsemblPlants" id="Kaladp0535s0001.1.v1.1.CDS.1"/>
    </source>
</evidence>
<evidence type="ECO:0000313" key="6">
    <source>
        <dbReference type="Proteomes" id="UP000594263"/>
    </source>
</evidence>
<proteinExistence type="inferred from homology"/>
<dbReference type="PRINTS" id="PR00463">
    <property type="entry name" value="EP450I"/>
</dbReference>
<dbReference type="GO" id="GO:0020037">
    <property type="term" value="F:heme binding"/>
    <property type="evidence" value="ECO:0007669"/>
    <property type="project" value="InterPro"/>
</dbReference>
<dbReference type="EnsemblPlants" id="Kaladp0535s0001.1.v1.1">
    <property type="protein sequence ID" value="Kaladp0535s0001.1.v1.1.CDS.1"/>
    <property type="gene ID" value="Kaladp0535s0001.v1.1"/>
</dbReference>
<dbReference type="InterPro" id="IPR001128">
    <property type="entry name" value="Cyt_P450"/>
</dbReference>
<keyword evidence="4" id="KW-0472">Membrane</keyword>
<protein>
    <recommendedName>
        <fullName evidence="7">Cytochrome P450</fullName>
    </recommendedName>
</protein>
<comment type="similarity">
    <text evidence="1">Belongs to the cytochrome P450 family.</text>
</comment>
<dbReference type="PANTHER" id="PTHR47955">
    <property type="entry name" value="CYTOCHROME P450 FAMILY 71 PROTEIN"/>
    <property type="match status" value="1"/>
</dbReference>
<keyword evidence="4" id="KW-1133">Transmembrane helix</keyword>
<organism evidence="5 6">
    <name type="scientific">Kalanchoe fedtschenkoi</name>
    <name type="common">Lavender scallops</name>
    <name type="synonym">South American air plant</name>
    <dbReference type="NCBI Taxonomy" id="63787"/>
    <lineage>
        <taxon>Eukaryota</taxon>
        <taxon>Viridiplantae</taxon>
        <taxon>Streptophyta</taxon>
        <taxon>Embryophyta</taxon>
        <taxon>Tracheophyta</taxon>
        <taxon>Spermatophyta</taxon>
        <taxon>Magnoliopsida</taxon>
        <taxon>eudicotyledons</taxon>
        <taxon>Gunneridae</taxon>
        <taxon>Pentapetalae</taxon>
        <taxon>Saxifragales</taxon>
        <taxon>Crassulaceae</taxon>
        <taxon>Kalanchoe</taxon>
    </lineage>
</organism>
<dbReference type="Gene3D" id="1.10.630.10">
    <property type="entry name" value="Cytochrome P450"/>
    <property type="match status" value="1"/>
</dbReference>
<evidence type="ECO:0000256" key="2">
    <source>
        <dbReference type="ARBA" id="ARBA00022723"/>
    </source>
</evidence>
<keyword evidence="3" id="KW-0408">Iron</keyword>
<feature type="transmembrane region" description="Helical" evidence="4">
    <location>
        <begin position="20"/>
        <end position="37"/>
    </location>
</feature>
<evidence type="ECO:0008006" key="7">
    <source>
        <dbReference type="Google" id="ProtNLM"/>
    </source>
</evidence>
<dbReference type="AlphaFoldDB" id="A0A7N0VDX3"/>
<evidence type="ECO:0000256" key="1">
    <source>
        <dbReference type="ARBA" id="ARBA00010617"/>
    </source>
</evidence>
<dbReference type="GO" id="GO:0016705">
    <property type="term" value="F:oxidoreductase activity, acting on paired donors, with incorporation or reduction of molecular oxygen"/>
    <property type="evidence" value="ECO:0007669"/>
    <property type="project" value="InterPro"/>
</dbReference>
<accession>A0A7N0VDX3</accession>
<dbReference type="InterPro" id="IPR036396">
    <property type="entry name" value="Cyt_P450_sf"/>
</dbReference>
<dbReference type="Gramene" id="Kaladp0535s0001.1.v1.1">
    <property type="protein sequence ID" value="Kaladp0535s0001.1.v1.1.CDS.1"/>
    <property type="gene ID" value="Kaladp0535s0001.v1.1"/>
</dbReference>
<dbReference type="GO" id="GO:0005506">
    <property type="term" value="F:iron ion binding"/>
    <property type="evidence" value="ECO:0007669"/>
    <property type="project" value="InterPro"/>
</dbReference>
<evidence type="ECO:0000256" key="3">
    <source>
        <dbReference type="ARBA" id="ARBA00023004"/>
    </source>
</evidence>
<keyword evidence="2" id="KW-0479">Metal-binding</keyword>
<keyword evidence="4" id="KW-0812">Transmembrane</keyword>
<dbReference type="SUPFAM" id="SSF48264">
    <property type="entry name" value="Cytochrome P450"/>
    <property type="match status" value="1"/>
</dbReference>
<dbReference type="InterPro" id="IPR002401">
    <property type="entry name" value="Cyt_P450_E_grp-I"/>
</dbReference>
<reference evidence="5" key="1">
    <citation type="submission" date="2021-01" db="UniProtKB">
        <authorList>
            <consortium name="EnsemblPlants"/>
        </authorList>
    </citation>
    <scope>IDENTIFICATION</scope>
</reference>
<keyword evidence="6" id="KW-1185">Reference proteome</keyword>
<dbReference type="Proteomes" id="UP000594263">
    <property type="component" value="Unplaced"/>
</dbReference>
<evidence type="ECO:0000256" key="4">
    <source>
        <dbReference type="SAM" id="Phobius"/>
    </source>
</evidence>